<keyword evidence="3" id="KW-1185">Reference proteome</keyword>
<dbReference type="Proteomes" id="UP000824120">
    <property type="component" value="Chromosome 10"/>
</dbReference>
<evidence type="ECO:0000313" key="3">
    <source>
        <dbReference type="Proteomes" id="UP000824120"/>
    </source>
</evidence>
<evidence type="ECO:0000313" key="2">
    <source>
        <dbReference type="EMBL" id="KAG5580969.1"/>
    </source>
</evidence>
<feature type="region of interest" description="Disordered" evidence="1">
    <location>
        <begin position="60"/>
        <end position="79"/>
    </location>
</feature>
<feature type="compositionally biased region" description="Basic and acidic residues" evidence="1">
    <location>
        <begin position="60"/>
        <end position="69"/>
    </location>
</feature>
<protein>
    <submittedName>
        <fullName evidence="2">Uncharacterized protein</fullName>
    </submittedName>
</protein>
<dbReference type="AlphaFoldDB" id="A0A9J5WYL1"/>
<reference evidence="2 3" key="1">
    <citation type="submission" date="2020-09" db="EMBL/GenBank/DDBJ databases">
        <title>De no assembly of potato wild relative species, Solanum commersonii.</title>
        <authorList>
            <person name="Cho K."/>
        </authorList>
    </citation>
    <scope>NUCLEOTIDE SEQUENCE [LARGE SCALE GENOMIC DNA]</scope>
    <source>
        <strain evidence="2">LZ3.2</strain>
        <tissue evidence="2">Leaf</tissue>
    </source>
</reference>
<name>A0A9J5WYL1_SOLCO</name>
<evidence type="ECO:0000256" key="1">
    <source>
        <dbReference type="SAM" id="MobiDB-lite"/>
    </source>
</evidence>
<proteinExistence type="predicted"/>
<organism evidence="2 3">
    <name type="scientific">Solanum commersonii</name>
    <name type="common">Commerson's wild potato</name>
    <name type="synonym">Commerson's nightshade</name>
    <dbReference type="NCBI Taxonomy" id="4109"/>
    <lineage>
        <taxon>Eukaryota</taxon>
        <taxon>Viridiplantae</taxon>
        <taxon>Streptophyta</taxon>
        <taxon>Embryophyta</taxon>
        <taxon>Tracheophyta</taxon>
        <taxon>Spermatophyta</taxon>
        <taxon>Magnoliopsida</taxon>
        <taxon>eudicotyledons</taxon>
        <taxon>Gunneridae</taxon>
        <taxon>Pentapetalae</taxon>
        <taxon>asterids</taxon>
        <taxon>lamiids</taxon>
        <taxon>Solanales</taxon>
        <taxon>Solanaceae</taxon>
        <taxon>Solanoideae</taxon>
        <taxon>Solaneae</taxon>
        <taxon>Solanum</taxon>
    </lineage>
</organism>
<sequence>MAESKRITRGIQLNQQFSREFSSFNLCITQEIADNVGSAAIMAEERQSKSWQHDQELDARLISDSETPLRPKQTSHGSE</sequence>
<comment type="caution">
    <text evidence="2">The sequence shown here is derived from an EMBL/GenBank/DDBJ whole genome shotgun (WGS) entry which is preliminary data.</text>
</comment>
<dbReference type="EMBL" id="JACXVP010000010">
    <property type="protein sequence ID" value="KAG5580969.1"/>
    <property type="molecule type" value="Genomic_DNA"/>
</dbReference>
<dbReference type="OrthoDB" id="10507988at2759"/>
<gene>
    <name evidence="2" type="ORF">H5410_051596</name>
</gene>
<accession>A0A9J5WYL1</accession>